<feature type="region of interest" description="Disordered" evidence="1">
    <location>
        <begin position="1"/>
        <end position="77"/>
    </location>
</feature>
<dbReference type="EMBL" id="BNJQ01000004">
    <property type="protein sequence ID" value="GHP02992.1"/>
    <property type="molecule type" value="Genomic_DNA"/>
</dbReference>
<keyword evidence="3" id="KW-1185">Reference proteome</keyword>
<gene>
    <name evidence="2" type="ORF">PPROV_000174700</name>
</gene>
<evidence type="ECO:0000313" key="3">
    <source>
        <dbReference type="Proteomes" id="UP000660262"/>
    </source>
</evidence>
<dbReference type="AlphaFoldDB" id="A0A830H8S1"/>
<evidence type="ECO:0000256" key="1">
    <source>
        <dbReference type="SAM" id="MobiDB-lite"/>
    </source>
</evidence>
<dbReference type="Proteomes" id="UP000660262">
    <property type="component" value="Unassembled WGS sequence"/>
</dbReference>
<sequence length="684" mass="72487">MGCASSTEAAPPPPPPPKKPAAPPTKPAAEPTPTPKPAAEPTPAPKPAAEPTPAPKPAAEPTPAPKPAAEPTPAPAGPQLAIQIKYDIDQAEWQAMFDAHATNTEHPSFQGFKLPASRDQFVDESKTMVYHEVGAMKSSLIDCSGVDLMKMGALMGGPSFAALNHACGAEVSPPTMLVDMPTDGPPPSPDVIVFLEVKDFGVWHAGFTEHGTNKSVGGMEVPYSRSEVCDESRTKIYRNGNKLAVCVFDTNPTMGLLMADPAFQASIEKLGVISQTAKPRVALPPPPTGPEPPAPVLKWFDGKPMSEKVDWFVENAADDYSMAFVGEFAPPMPPLDKTKAIGIMKSLVASFPDFGFLNVGAPPASIEGNGAWGLVYSSGTRTGEPFALPNHPPVGPTGNYNKFGPTVCRVFADSTGTKLARVEFEPLKPGPSGPPAFYVANGGVLGAPPAAAPAPAPEMTNLFAVYHTFEEGKAEAWWENMTKLTPEDMGAMAAKQKSLGFVNQYFMPTAPSDSPIYCIWESEKAVTDEEFQTFIDGPDGPGPGSLINKCYRVMPGGFMPPSAFGASDAPAEVKPTTGKLFWIKHDFLEGAAAKFWEQAASMTKEAANEANASHGFYNHYFMPHGMEGPIWCVWESKEALDIDAIRAFIDGPNGPGGGVTFNNDINLIPEGMGIVPSAYFTADA</sequence>
<name>A0A830H8S1_9CHLO</name>
<reference evidence="2" key="1">
    <citation type="submission" date="2020-10" db="EMBL/GenBank/DDBJ databases">
        <title>Unveiling of a novel bifunctional photoreceptor, Dualchrome1, isolated from a cosmopolitan green alga.</title>
        <authorList>
            <person name="Suzuki S."/>
            <person name="Kawachi M."/>
        </authorList>
    </citation>
    <scope>NUCLEOTIDE SEQUENCE</scope>
    <source>
        <strain evidence="2">NIES 2893</strain>
    </source>
</reference>
<evidence type="ECO:0000313" key="2">
    <source>
        <dbReference type="EMBL" id="GHP02992.1"/>
    </source>
</evidence>
<dbReference type="GO" id="GO:0030041">
    <property type="term" value="P:actin filament polymerization"/>
    <property type="evidence" value="ECO:0007669"/>
    <property type="project" value="TreeGrafter"/>
</dbReference>
<organism evidence="2 3">
    <name type="scientific">Pycnococcus provasolii</name>
    <dbReference type="NCBI Taxonomy" id="41880"/>
    <lineage>
        <taxon>Eukaryota</taxon>
        <taxon>Viridiplantae</taxon>
        <taxon>Chlorophyta</taxon>
        <taxon>Pseudoscourfieldiophyceae</taxon>
        <taxon>Pseudoscourfieldiales</taxon>
        <taxon>Pycnococcaceae</taxon>
        <taxon>Pycnococcus</taxon>
    </lineage>
</organism>
<protein>
    <submittedName>
        <fullName evidence="2">Uncharacterized protein</fullName>
    </submittedName>
</protein>
<comment type="caution">
    <text evidence="2">The sequence shown here is derived from an EMBL/GenBank/DDBJ whole genome shotgun (WGS) entry which is preliminary data.</text>
</comment>
<accession>A0A830H8S1</accession>
<feature type="compositionally biased region" description="Pro residues" evidence="1">
    <location>
        <begin position="10"/>
        <end position="76"/>
    </location>
</feature>
<dbReference type="PANTHER" id="PTHR45691:SF6">
    <property type="entry name" value="PROTEIN DIAPHANOUS"/>
    <property type="match status" value="1"/>
</dbReference>
<proteinExistence type="predicted"/>
<dbReference type="GO" id="GO:0005884">
    <property type="term" value="C:actin filament"/>
    <property type="evidence" value="ECO:0007669"/>
    <property type="project" value="TreeGrafter"/>
</dbReference>
<dbReference type="PANTHER" id="PTHR45691">
    <property type="entry name" value="PROTEIN DIAPHANOUS"/>
    <property type="match status" value="1"/>
</dbReference>
<dbReference type="OrthoDB" id="10642965at2759"/>
<dbReference type="InterPro" id="IPR051412">
    <property type="entry name" value="Formin_Homology_Diaphanous_sf"/>
</dbReference>